<protein>
    <submittedName>
        <fullName evidence="2">Uncharacterized protein</fullName>
    </submittedName>
</protein>
<organism evidence="2 3">
    <name type="scientific">Macrophomina phaseolina</name>
    <dbReference type="NCBI Taxonomy" id="35725"/>
    <lineage>
        <taxon>Eukaryota</taxon>
        <taxon>Fungi</taxon>
        <taxon>Dikarya</taxon>
        <taxon>Ascomycota</taxon>
        <taxon>Pezizomycotina</taxon>
        <taxon>Dothideomycetes</taxon>
        <taxon>Dothideomycetes incertae sedis</taxon>
        <taxon>Botryosphaeriales</taxon>
        <taxon>Botryosphaeriaceae</taxon>
        <taxon>Macrophomina</taxon>
    </lineage>
</organism>
<feature type="region of interest" description="Disordered" evidence="1">
    <location>
        <begin position="274"/>
        <end position="310"/>
    </location>
</feature>
<feature type="region of interest" description="Disordered" evidence="1">
    <location>
        <begin position="160"/>
        <end position="246"/>
    </location>
</feature>
<gene>
    <name evidence="2" type="ORF">B0J12DRAFT_53457</name>
</gene>
<evidence type="ECO:0000313" key="3">
    <source>
        <dbReference type="Proteomes" id="UP000774617"/>
    </source>
</evidence>
<feature type="compositionally biased region" description="Polar residues" evidence="1">
    <location>
        <begin position="198"/>
        <end position="212"/>
    </location>
</feature>
<accession>A0ABQ8GEH5</accession>
<reference evidence="2 3" key="1">
    <citation type="journal article" date="2021" name="Nat. Commun.">
        <title>Genetic determinants of endophytism in the Arabidopsis root mycobiome.</title>
        <authorList>
            <person name="Mesny F."/>
            <person name="Miyauchi S."/>
            <person name="Thiergart T."/>
            <person name="Pickel B."/>
            <person name="Atanasova L."/>
            <person name="Karlsson M."/>
            <person name="Huettel B."/>
            <person name="Barry K.W."/>
            <person name="Haridas S."/>
            <person name="Chen C."/>
            <person name="Bauer D."/>
            <person name="Andreopoulos W."/>
            <person name="Pangilinan J."/>
            <person name="LaButti K."/>
            <person name="Riley R."/>
            <person name="Lipzen A."/>
            <person name="Clum A."/>
            <person name="Drula E."/>
            <person name="Henrissat B."/>
            <person name="Kohler A."/>
            <person name="Grigoriev I.V."/>
            <person name="Martin F.M."/>
            <person name="Hacquard S."/>
        </authorList>
    </citation>
    <scope>NUCLEOTIDE SEQUENCE [LARGE SCALE GENOMIC DNA]</scope>
    <source>
        <strain evidence="2 3">MPI-SDFR-AT-0080</strain>
    </source>
</reference>
<keyword evidence="3" id="KW-1185">Reference proteome</keyword>
<evidence type="ECO:0000313" key="2">
    <source>
        <dbReference type="EMBL" id="KAH7053360.1"/>
    </source>
</evidence>
<comment type="caution">
    <text evidence="2">The sequence shown here is derived from an EMBL/GenBank/DDBJ whole genome shotgun (WGS) entry which is preliminary data.</text>
</comment>
<proteinExistence type="predicted"/>
<dbReference type="PRINTS" id="PR01217">
    <property type="entry name" value="PRICHEXTENSN"/>
</dbReference>
<evidence type="ECO:0000256" key="1">
    <source>
        <dbReference type="SAM" id="MobiDB-lite"/>
    </source>
</evidence>
<feature type="region of interest" description="Disordered" evidence="1">
    <location>
        <begin position="88"/>
        <end position="122"/>
    </location>
</feature>
<dbReference type="Proteomes" id="UP000774617">
    <property type="component" value="Unassembled WGS sequence"/>
</dbReference>
<feature type="compositionally biased region" description="Low complexity" evidence="1">
    <location>
        <begin position="88"/>
        <end position="101"/>
    </location>
</feature>
<sequence length="625" mass="66900">MLHAAGSIIRADLFVTGAPNIVGCFTEPREGNYGCPCPVAFSAYYKFQRNPSAAPRHRQRSLSHRSSHLMDDLDDIVIIDWHSVPRSPSVHLTSSCSSSDSMLPVRSRPLTEPAEQNDRPLSSACETQLGVYSGEPEHALKCEVIAVRNVLGDCRKPEKMTLVDGKDGSESSIDATEEPTAQASIVEEQEVAVESSSMSGQPSPKRPNSPSTSEDEVGPATPQLLEPTCGPPHPPPPPLPPLVFENPPPPPPPLLYNYGSHSIRGACPPYPPPLPPPPMPYQGSLSPTGAPPPPPPPPPPIAMAGPPLPRKRRAGLVDLEVVDSAMQLRPCLLPRTISDTNNTTLTQPLERVVRLPVGGPTRRAALTHHASTPFDLHTHLWLLRYGEPDRWYARPSDAELRRHRALEAAGLAHEIAGLLSANSGAAVRPTPADVVRVAVGEVMGVPTSPSSSPLQYPQQQPPRCWCVPLGEGPADAQCPDGPRACEVRNRRAVADAFLTFYMVLEAPRARAVPSAVDEGLGTGAYGPYAPPPPLPSVGRMGLAGGRGEEKVYMLEKVGSREACLARAYHNAALNGWSTVFCCVVRGDVEIGQATKPGIEGLERVRGLGALVAAMECEEGKVEVFY</sequence>
<feature type="compositionally biased region" description="Low complexity" evidence="1">
    <location>
        <begin position="181"/>
        <end position="197"/>
    </location>
</feature>
<feature type="compositionally biased region" description="Pro residues" evidence="1">
    <location>
        <begin position="229"/>
        <end position="246"/>
    </location>
</feature>
<dbReference type="EMBL" id="JAGTJR010000010">
    <property type="protein sequence ID" value="KAH7053360.1"/>
    <property type="molecule type" value="Genomic_DNA"/>
</dbReference>
<feature type="compositionally biased region" description="Basic and acidic residues" evidence="1">
    <location>
        <begin position="160"/>
        <end position="169"/>
    </location>
</feature>
<name>A0ABQ8GEH5_9PEZI</name>
<feature type="compositionally biased region" description="Pro residues" evidence="1">
    <location>
        <begin position="289"/>
        <end position="301"/>
    </location>
</feature>